<sequence length="147" mass="16450">MKKEIKPREGVTNVLIQAAEGERMMSEQKELLGADHFMRVWKHIPSETFADAPNGGTAGGTIFLSYDKMIPYLLDADRPFHIAELLVRPWEIEVVDTTVGMAVLKVDRFALNGFKPMLDGPMPRTVSNVVRTDYAMILPSELQSSKS</sequence>
<evidence type="ECO:0000313" key="1">
    <source>
        <dbReference type="EMBL" id="CAB4185053.1"/>
    </source>
</evidence>
<proteinExistence type="predicted"/>
<evidence type="ECO:0000313" key="4">
    <source>
        <dbReference type="EMBL" id="CAB5231132.1"/>
    </source>
</evidence>
<dbReference type="EMBL" id="LR797197">
    <property type="protein sequence ID" value="CAB4193388.1"/>
    <property type="molecule type" value="Genomic_DNA"/>
</dbReference>
<dbReference type="EMBL" id="LR798430">
    <property type="protein sequence ID" value="CAB5231132.1"/>
    <property type="molecule type" value="Genomic_DNA"/>
</dbReference>
<evidence type="ECO:0000313" key="2">
    <source>
        <dbReference type="EMBL" id="CAB4193388.1"/>
    </source>
</evidence>
<organism evidence="3">
    <name type="scientific">uncultured Caudovirales phage</name>
    <dbReference type="NCBI Taxonomy" id="2100421"/>
    <lineage>
        <taxon>Viruses</taxon>
        <taxon>Duplodnaviria</taxon>
        <taxon>Heunggongvirae</taxon>
        <taxon>Uroviricota</taxon>
        <taxon>Caudoviricetes</taxon>
        <taxon>Peduoviridae</taxon>
        <taxon>Maltschvirus</taxon>
        <taxon>Maltschvirus maltsch</taxon>
    </lineage>
</organism>
<accession>A0A6J5ST46</accession>
<evidence type="ECO:0000313" key="3">
    <source>
        <dbReference type="EMBL" id="CAB4217924.1"/>
    </source>
</evidence>
<protein>
    <submittedName>
        <fullName evidence="3">Uncharacterized protein</fullName>
    </submittedName>
</protein>
<name>A0A6J5ST46_9CAUD</name>
<reference evidence="3" key="1">
    <citation type="submission" date="2020-05" db="EMBL/GenBank/DDBJ databases">
        <authorList>
            <person name="Chiriac C."/>
            <person name="Salcher M."/>
            <person name="Ghai R."/>
            <person name="Kavagutti S V."/>
        </authorList>
    </citation>
    <scope>NUCLEOTIDE SEQUENCE</scope>
</reference>
<dbReference type="EMBL" id="LR797450">
    <property type="protein sequence ID" value="CAB4217924.1"/>
    <property type="molecule type" value="Genomic_DNA"/>
</dbReference>
<dbReference type="EMBL" id="LR797075">
    <property type="protein sequence ID" value="CAB4185053.1"/>
    <property type="molecule type" value="Genomic_DNA"/>
</dbReference>
<gene>
    <name evidence="1" type="ORF">UFOVP1127_4</name>
    <name evidence="2" type="ORF">UFOVP1242_70</name>
    <name evidence="3" type="ORF">UFOVP1492_130</name>
    <name evidence="4" type="ORF">UFOVP1580_23</name>
</gene>